<dbReference type="CDD" id="cd00160">
    <property type="entry name" value="RhoGEF"/>
    <property type="match status" value="1"/>
</dbReference>
<evidence type="ECO:0000313" key="3">
    <source>
        <dbReference type="EMBL" id="CAK9016749.1"/>
    </source>
</evidence>
<dbReference type="InterPro" id="IPR035899">
    <property type="entry name" value="DBL_dom_sf"/>
</dbReference>
<feature type="region of interest" description="Disordered" evidence="1">
    <location>
        <begin position="873"/>
        <end position="904"/>
    </location>
</feature>
<feature type="compositionally biased region" description="Gly residues" evidence="1">
    <location>
        <begin position="137"/>
        <end position="150"/>
    </location>
</feature>
<keyword evidence="4" id="KW-1185">Reference proteome</keyword>
<protein>
    <submittedName>
        <fullName evidence="3">Myosin-M heavy chain (RhoGEF domain-containing protein myoM)</fullName>
    </submittedName>
</protein>
<dbReference type="SMART" id="SM00325">
    <property type="entry name" value="RhoGEF"/>
    <property type="match status" value="1"/>
</dbReference>
<dbReference type="Gene3D" id="1.20.900.10">
    <property type="entry name" value="Dbl homology (DH) domain"/>
    <property type="match status" value="1"/>
</dbReference>
<reference evidence="3 4" key="1">
    <citation type="submission" date="2024-02" db="EMBL/GenBank/DDBJ databases">
        <authorList>
            <person name="Chen Y."/>
            <person name="Shah S."/>
            <person name="Dougan E. K."/>
            <person name="Thang M."/>
            <person name="Chan C."/>
        </authorList>
    </citation>
    <scope>NUCLEOTIDE SEQUENCE [LARGE SCALE GENOMIC DNA]</scope>
</reference>
<feature type="non-terminal residue" evidence="3">
    <location>
        <position position="1272"/>
    </location>
</feature>
<feature type="domain" description="DH" evidence="2">
    <location>
        <begin position="59"/>
        <end position="285"/>
    </location>
</feature>
<dbReference type="PANTHER" id="PTHR12673">
    <property type="entry name" value="FACIOGENITAL DYSPLASIA PROTEIN"/>
    <property type="match status" value="1"/>
</dbReference>
<dbReference type="Proteomes" id="UP001642464">
    <property type="component" value="Unassembled WGS sequence"/>
</dbReference>
<dbReference type="InterPro" id="IPR011993">
    <property type="entry name" value="PH-like_dom_sf"/>
</dbReference>
<feature type="region of interest" description="Disordered" evidence="1">
    <location>
        <begin position="32"/>
        <end position="56"/>
    </location>
</feature>
<proteinExistence type="predicted"/>
<feature type="compositionally biased region" description="Basic residues" evidence="1">
    <location>
        <begin position="773"/>
        <end position="785"/>
    </location>
</feature>
<name>A0ABP0JRT8_9DINO</name>
<feature type="region of interest" description="Disordered" evidence="1">
    <location>
        <begin position="577"/>
        <end position="608"/>
    </location>
</feature>
<comment type="caution">
    <text evidence="3">The sequence shown here is derived from an EMBL/GenBank/DDBJ whole genome shotgun (WGS) entry which is preliminary data.</text>
</comment>
<dbReference type="InterPro" id="IPR000219">
    <property type="entry name" value="DH_dom"/>
</dbReference>
<dbReference type="InterPro" id="IPR051092">
    <property type="entry name" value="FYVE_RhoGEF_PH"/>
</dbReference>
<sequence length="1272" mass="138494">APDAADSRQQLHAHVLHKSRSMGELNPQAVLGRQAPSEQLERQTRGPRLSIDMPDDKDERTQLLEEILASERSYVDSLCVLVTHFVQPLERLSKEGDPVVSDKVTQSIFSNVSQLMSLNVELLRVIEMELKTATMGAQGGESEGQGGASGGHDDVGNRDGGVGVSSTAGDDSLTGAITKAFKELVPYFKMYSWYVNNYPTAVETLKSEQSNNKRFAKFLAEQHAHEICRGLDVGAYLIMPVQRLCKYPLLFARLLKETDSSNPGYETIQEVTRVVNEITGMVDLDRDRAEKSLRGFEIANFVSLESLGKRMGGDRKLHLLQPGRVFKHEWTGALARSSGKRSNADQKTRTMFLFSNVLIIAKKGSKGYDAKVWMDLDSIQLGDLGPVFNVPQSSSSPSTPVGSPSQGASSSGKTSSLWTSKLKSGKRASLTGSPSAAAAAAAKADAEQQSQQQIFQFPVMHETALAASRLSSLTRTKSRKSICETFTFYFKTDADRRATHEQIAEALRGLHDCASSRPQSAQSQPVNAGTLPSEEGVGLATEQIMPMAGATRMANTRSHSVTERPTTAMVDTSVAKEIGQRRPPAPTSAVRQRPAAPTKPTPLPGGTASDALNLPVPPEPVFHSILATPSNTGPTQNQPINIVKSRPVVVHERPATQPNAPIPSVIASEDEYRSRSSTNESNSPPRLMAKWFGGDQSDDDHHNNGSGLRLFVAAAAQLQDAVAMARCGEDEEVARLPPLLHDLELEAGLRGADGGAKNGRRAAGQERGAIAVVRRRKVKTKRRRGSSAGGKKSTDSRCSTPQKAGPEERLPLGGRASTSQGQARRPKQEHVERPQTSSFNGTRSSVGRGSTGDTAEAVRSTISLATVRVATAPVASAQHQDQCRASVGKGAARTSPGLKRPRGNRCDRIVAKQEHFERFIFRSRNGALKVDNQSLCQDLVSDGPEVLLYSTSAVVERAQRQLRAITALQSMLSLKPELMPAWTAARYVPSVIRCAESTASPRVLFQVLKFFQVAAATDEPWIRELINHGVFGKLTQWLCHTEDVLSARLRTKPQADDILARWDLADSHTADHLAMERFGCDEQTRKRLLLGVSTAKRVRKRVFDCVTALTQRIQRFGASTASAGSILQVFVRSGVLLCLLVALEKQQQDSGIEEFRRERDQVVHDVFRSCGPIHPKDLAALSAVAGKVYTARQATVSDRVMMVALGLNPGQSSAESTPPRNVLLFGDVMHHAGLSTAADVSKYVQKIQGSYSRIEKRELFRRKCKAEHEQFL</sequence>
<organism evidence="3 4">
    <name type="scientific">Durusdinium trenchii</name>
    <dbReference type="NCBI Taxonomy" id="1381693"/>
    <lineage>
        <taxon>Eukaryota</taxon>
        <taxon>Sar</taxon>
        <taxon>Alveolata</taxon>
        <taxon>Dinophyceae</taxon>
        <taxon>Suessiales</taxon>
        <taxon>Symbiodiniaceae</taxon>
        <taxon>Durusdinium</taxon>
    </lineage>
</organism>
<evidence type="ECO:0000256" key="1">
    <source>
        <dbReference type="SAM" id="MobiDB-lite"/>
    </source>
</evidence>
<feature type="region of interest" description="Disordered" evidence="1">
    <location>
        <begin position="655"/>
        <end position="703"/>
    </location>
</feature>
<accession>A0ABP0JRT8</accession>
<feature type="region of interest" description="Disordered" evidence="1">
    <location>
        <begin position="751"/>
        <end position="855"/>
    </location>
</feature>
<feature type="non-terminal residue" evidence="3">
    <location>
        <position position="1"/>
    </location>
</feature>
<feature type="compositionally biased region" description="Low complexity" evidence="1">
    <location>
        <begin position="841"/>
        <end position="852"/>
    </location>
</feature>
<dbReference type="EMBL" id="CAXAMM010008215">
    <property type="protein sequence ID" value="CAK9016749.1"/>
    <property type="molecule type" value="Genomic_DNA"/>
</dbReference>
<dbReference type="Pfam" id="PF00621">
    <property type="entry name" value="RhoGEF"/>
    <property type="match status" value="1"/>
</dbReference>
<dbReference type="SUPFAM" id="SSF48065">
    <property type="entry name" value="DBL homology domain (DH-domain)"/>
    <property type="match status" value="1"/>
</dbReference>
<dbReference type="PROSITE" id="PS50010">
    <property type="entry name" value="DH_2"/>
    <property type="match status" value="1"/>
</dbReference>
<feature type="region of interest" description="Disordered" evidence="1">
    <location>
        <begin position="390"/>
        <end position="417"/>
    </location>
</feature>
<feature type="compositionally biased region" description="Polar residues" evidence="1">
    <location>
        <begin position="675"/>
        <end position="684"/>
    </location>
</feature>
<evidence type="ECO:0000259" key="2">
    <source>
        <dbReference type="PROSITE" id="PS50010"/>
    </source>
</evidence>
<dbReference type="PANTHER" id="PTHR12673:SF159">
    <property type="entry name" value="LD03170P"/>
    <property type="match status" value="1"/>
</dbReference>
<gene>
    <name evidence="3" type="ORF">SCF082_LOCUS13323</name>
</gene>
<evidence type="ECO:0000313" key="4">
    <source>
        <dbReference type="Proteomes" id="UP001642464"/>
    </source>
</evidence>
<feature type="region of interest" description="Disordered" evidence="1">
    <location>
        <begin position="137"/>
        <end position="166"/>
    </location>
</feature>
<dbReference type="Gene3D" id="2.30.29.30">
    <property type="entry name" value="Pleckstrin-homology domain (PH domain)/Phosphotyrosine-binding domain (PTB)"/>
    <property type="match status" value="1"/>
</dbReference>